<feature type="compositionally biased region" description="Low complexity" evidence="4">
    <location>
        <begin position="243"/>
        <end position="252"/>
    </location>
</feature>
<dbReference type="Proteomes" id="UP000770661">
    <property type="component" value="Unassembled WGS sequence"/>
</dbReference>
<keyword evidence="7" id="KW-1185">Reference proteome</keyword>
<evidence type="ECO:0000313" key="6">
    <source>
        <dbReference type="EMBL" id="KAG0730412.1"/>
    </source>
</evidence>
<evidence type="ECO:0000256" key="1">
    <source>
        <dbReference type="ARBA" id="ARBA00023002"/>
    </source>
</evidence>
<keyword evidence="1" id="KW-0560">Oxidoreductase</keyword>
<dbReference type="EMBL" id="JACEEZ010000223">
    <property type="protein sequence ID" value="KAG0730412.1"/>
    <property type="molecule type" value="Genomic_DNA"/>
</dbReference>
<dbReference type="AlphaFoldDB" id="A0A8J5D5S6"/>
<organism evidence="6 7">
    <name type="scientific">Chionoecetes opilio</name>
    <name type="common">Atlantic snow crab</name>
    <name type="synonym">Cancer opilio</name>
    <dbReference type="NCBI Taxonomy" id="41210"/>
    <lineage>
        <taxon>Eukaryota</taxon>
        <taxon>Metazoa</taxon>
        <taxon>Ecdysozoa</taxon>
        <taxon>Arthropoda</taxon>
        <taxon>Crustacea</taxon>
        <taxon>Multicrustacea</taxon>
        <taxon>Malacostraca</taxon>
        <taxon>Eumalacostraca</taxon>
        <taxon>Eucarida</taxon>
        <taxon>Decapoda</taxon>
        <taxon>Pleocyemata</taxon>
        <taxon>Brachyura</taxon>
        <taxon>Eubrachyura</taxon>
        <taxon>Majoidea</taxon>
        <taxon>Majidae</taxon>
        <taxon>Chionoecetes</taxon>
    </lineage>
</organism>
<proteinExistence type="predicted"/>
<evidence type="ECO:0000256" key="2">
    <source>
        <dbReference type="ARBA" id="ARBA00039785"/>
    </source>
</evidence>
<accession>A0A8J5D5S6</accession>
<comment type="function">
    <text evidence="3">Required for the assembly of the mitochondrial membrane respiratory chain NADH dehydrogenase (Complex I). Involved in mid-late stages of complex I assembly.</text>
</comment>
<dbReference type="InterPro" id="IPR036188">
    <property type="entry name" value="FAD/NAD-bd_sf"/>
</dbReference>
<dbReference type="Pfam" id="PF01266">
    <property type="entry name" value="DAO"/>
    <property type="match status" value="1"/>
</dbReference>
<dbReference type="Gene3D" id="3.30.9.10">
    <property type="entry name" value="D-Amino Acid Oxidase, subunit A, domain 2"/>
    <property type="match status" value="1"/>
</dbReference>
<evidence type="ECO:0000256" key="3">
    <source>
        <dbReference type="ARBA" id="ARBA00046185"/>
    </source>
</evidence>
<gene>
    <name evidence="6" type="primary">foxred1_2</name>
    <name evidence="6" type="ORF">GWK47_028335</name>
</gene>
<dbReference type="SUPFAM" id="SSF51905">
    <property type="entry name" value="FAD/NAD(P)-binding domain"/>
    <property type="match status" value="1"/>
</dbReference>
<dbReference type="GO" id="GO:0032981">
    <property type="term" value="P:mitochondrial respiratory chain complex I assembly"/>
    <property type="evidence" value="ECO:0007669"/>
    <property type="project" value="TreeGrafter"/>
</dbReference>
<protein>
    <recommendedName>
        <fullName evidence="2">FAD-dependent oxidoreductase domain-containing protein 1</fullName>
    </recommendedName>
</protein>
<dbReference type="InterPro" id="IPR006076">
    <property type="entry name" value="FAD-dep_OxRdtase"/>
</dbReference>
<dbReference type="GO" id="GO:0016491">
    <property type="term" value="F:oxidoreductase activity"/>
    <property type="evidence" value="ECO:0007669"/>
    <property type="project" value="UniProtKB-KW"/>
</dbReference>
<dbReference type="GO" id="GO:0005739">
    <property type="term" value="C:mitochondrion"/>
    <property type="evidence" value="ECO:0007669"/>
    <property type="project" value="GOC"/>
</dbReference>
<evidence type="ECO:0000259" key="5">
    <source>
        <dbReference type="Pfam" id="PF01266"/>
    </source>
</evidence>
<evidence type="ECO:0000256" key="4">
    <source>
        <dbReference type="SAM" id="MobiDB-lite"/>
    </source>
</evidence>
<name>A0A8J5D5S6_CHIOP</name>
<dbReference type="PANTHER" id="PTHR13847">
    <property type="entry name" value="SARCOSINE DEHYDROGENASE-RELATED"/>
    <property type="match status" value="1"/>
</dbReference>
<dbReference type="OrthoDB" id="424974at2759"/>
<feature type="domain" description="FAD dependent oxidoreductase" evidence="5">
    <location>
        <begin position="48"/>
        <end position="440"/>
    </location>
</feature>
<dbReference type="Gene3D" id="3.50.50.60">
    <property type="entry name" value="FAD/NAD(P)-binding domain"/>
    <property type="match status" value="1"/>
</dbReference>
<evidence type="ECO:0000313" key="7">
    <source>
        <dbReference type="Proteomes" id="UP000770661"/>
    </source>
</evidence>
<comment type="caution">
    <text evidence="6">The sequence shown here is derived from an EMBL/GenBank/DDBJ whole genome shotgun (WGS) entry which is preliminary data.</text>
</comment>
<sequence length="473" mass="52597">MLSFYHYYPSTLQMLRTQVSLLRRAGPGVSVLRRLASASPCAWPRSCDVLVVGGGAVGSSSAYHLKQRAGRDLSVVVLEQDPTYERASTVLSLSNIRQQFSVAENTLLSMYGVTFLRRASELLAVEGQDPPDVSFFPRGYLFVATPEGLHQMEENYKQQTSLGAEVAWLWPEQLRQWYPWLTFGENIAAGVVGTNNEGWFDPWSLLLGMRRKAESLGAVYLPAKLTGLEYQQESNEGHRATTDGDQTTTTPTRSLTTAQMRLRNGEEREISFSKLVVAAGAWSGEVGRLAGLGTGEGILASPIPVEPRKRFVYTAHAPEGPWEGCPVYNDYTGMYFRPDSSNPQHFFCARSPLEEEEPDASDLSVDHSFFDTHIWPLMVERCPAFGNLKVKSSWAGYYDYNTLDQNLILGFHPVYTNMCIATGLSGHGIQQSPAVGRAVMECVVDGRSHSINLDRFGFGRILTRQPLKEKMVM</sequence>
<feature type="region of interest" description="Disordered" evidence="4">
    <location>
        <begin position="232"/>
        <end position="252"/>
    </location>
</feature>
<dbReference type="PANTHER" id="PTHR13847:SF287">
    <property type="entry name" value="FAD-DEPENDENT OXIDOREDUCTASE DOMAIN-CONTAINING PROTEIN 1"/>
    <property type="match status" value="1"/>
</dbReference>
<reference evidence="6" key="1">
    <citation type="submission" date="2020-07" db="EMBL/GenBank/DDBJ databases">
        <title>The High-quality genome of the commercially important snow crab, Chionoecetes opilio.</title>
        <authorList>
            <person name="Jeong J.-H."/>
            <person name="Ryu S."/>
        </authorList>
    </citation>
    <scope>NUCLEOTIDE SEQUENCE</scope>
    <source>
        <strain evidence="6">MADBK_172401_WGS</strain>
        <tissue evidence="6">Digestive gland</tissue>
    </source>
</reference>